<dbReference type="SUPFAM" id="SSF51735">
    <property type="entry name" value="NAD(P)-binding Rossmann-fold domains"/>
    <property type="match status" value="1"/>
</dbReference>
<evidence type="ECO:0000313" key="9">
    <source>
        <dbReference type="Proteomes" id="UP000490386"/>
    </source>
</evidence>
<dbReference type="AlphaFoldDB" id="A0A7J5B022"/>
<proteinExistence type="inferred from homology"/>
<dbReference type="EMBL" id="WBJX01000005">
    <property type="protein sequence ID" value="KAB1636783.1"/>
    <property type="molecule type" value="Genomic_DNA"/>
</dbReference>
<evidence type="ECO:0000256" key="3">
    <source>
        <dbReference type="ARBA" id="ARBA00023002"/>
    </source>
</evidence>
<evidence type="ECO:0000256" key="1">
    <source>
        <dbReference type="ARBA" id="ARBA00005854"/>
    </source>
</evidence>
<dbReference type="GO" id="GO:0008652">
    <property type="term" value="P:amino acid biosynthetic process"/>
    <property type="evidence" value="ECO:0007669"/>
    <property type="project" value="UniProtKB-KW"/>
</dbReference>
<dbReference type="InterPro" id="IPR050857">
    <property type="entry name" value="D-2-hydroxyacid_DH"/>
</dbReference>
<keyword evidence="2" id="KW-0028">Amino-acid biosynthesis</keyword>
<dbReference type="PANTHER" id="PTHR42789">
    <property type="entry name" value="D-ISOMER SPECIFIC 2-HYDROXYACID DEHYDROGENASE FAMILY PROTEIN (AFU_ORTHOLOGUE AFUA_6G10090)"/>
    <property type="match status" value="1"/>
</dbReference>
<organism evidence="8 9">
    <name type="scientific">Pseudoclavibacter terrae</name>
    <dbReference type="NCBI Taxonomy" id="1530195"/>
    <lineage>
        <taxon>Bacteria</taxon>
        <taxon>Bacillati</taxon>
        <taxon>Actinomycetota</taxon>
        <taxon>Actinomycetes</taxon>
        <taxon>Micrococcales</taxon>
        <taxon>Microbacteriaceae</taxon>
        <taxon>Pseudoclavibacter</taxon>
    </lineage>
</organism>
<reference evidence="8 9" key="1">
    <citation type="submission" date="2019-09" db="EMBL/GenBank/DDBJ databases">
        <title>Phylogeny of genus Pseudoclavibacter and closely related genus.</title>
        <authorList>
            <person name="Li Y."/>
        </authorList>
    </citation>
    <scope>NUCLEOTIDE SEQUENCE [LARGE SCALE GENOMIC DNA]</scope>
    <source>
        <strain evidence="8 9">THG-MD12</strain>
    </source>
</reference>
<dbReference type="Proteomes" id="UP000490386">
    <property type="component" value="Unassembled WGS sequence"/>
</dbReference>
<dbReference type="OrthoDB" id="117809at2"/>
<comment type="similarity">
    <text evidence="1 5">Belongs to the D-isomer specific 2-hydroxyacid dehydrogenase family.</text>
</comment>
<name>A0A7J5B022_9MICO</name>
<evidence type="ECO:0000256" key="2">
    <source>
        <dbReference type="ARBA" id="ARBA00022605"/>
    </source>
</evidence>
<dbReference type="SUPFAM" id="SSF52283">
    <property type="entry name" value="Formate/glycerate dehydrogenase catalytic domain-like"/>
    <property type="match status" value="1"/>
</dbReference>
<protein>
    <submittedName>
        <fullName evidence="8">3-phosphoglycerate dehydrogenase</fullName>
    </submittedName>
</protein>
<keyword evidence="3 5" id="KW-0560">Oxidoreductase</keyword>
<dbReference type="PANTHER" id="PTHR42789:SF1">
    <property type="entry name" value="D-ISOMER SPECIFIC 2-HYDROXYACID DEHYDROGENASE FAMILY PROTEIN (AFU_ORTHOLOGUE AFUA_6G10090)"/>
    <property type="match status" value="1"/>
</dbReference>
<dbReference type="InterPro" id="IPR036291">
    <property type="entry name" value="NAD(P)-bd_dom_sf"/>
</dbReference>
<feature type="domain" description="D-isomer specific 2-hydroxyacid dehydrogenase catalytic" evidence="6">
    <location>
        <begin position="18"/>
        <end position="319"/>
    </location>
</feature>
<evidence type="ECO:0000259" key="6">
    <source>
        <dbReference type="Pfam" id="PF00389"/>
    </source>
</evidence>
<dbReference type="GO" id="GO:0016616">
    <property type="term" value="F:oxidoreductase activity, acting on the CH-OH group of donors, NAD or NADP as acceptor"/>
    <property type="evidence" value="ECO:0007669"/>
    <property type="project" value="InterPro"/>
</dbReference>
<dbReference type="Pfam" id="PF00389">
    <property type="entry name" value="2-Hacid_dh"/>
    <property type="match status" value="1"/>
</dbReference>
<evidence type="ECO:0000259" key="7">
    <source>
        <dbReference type="Pfam" id="PF02826"/>
    </source>
</evidence>
<accession>A0A7J5B022</accession>
<dbReference type="InterPro" id="IPR029752">
    <property type="entry name" value="D-isomer_DH_CS1"/>
</dbReference>
<dbReference type="GO" id="GO:0051287">
    <property type="term" value="F:NAD binding"/>
    <property type="evidence" value="ECO:0007669"/>
    <property type="project" value="InterPro"/>
</dbReference>
<feature type="domain" description="D-isomer specific 2-hydroxyacid dehydrogenase NAD-binding" evidence="7">
    <location>
        <begin position="117"/>
        <end position="290"/>
    </location>
</feature>
<evidence type="ECO:0000256" key="5">
    <source>
        <dbReference type="RuleBase" id="RU003719"/>
    </source>
</evidence>
<dbReference type="Pfam" id="PF02826">
    <property type="entry name" value="2-Hacid_dh_C"/>
    <property type="match status" value="1"/>
</dbReference>
<evidence type="ECO:0000313" key="8">
    <source>
        <dbReference type="EMBL" id="KAB1636783.1"/>
    </source>
</evidence>
<dbReference type="CDD" id="cd05198">
    <property type="entry name" value="formate_dh_like"/>
    <property type="match status" value="1"/>
</dbReference>
<dbReference type="PROSITE" id="PS00065">
    <property type="entry name" value="D_2_HYDROXYACID_DH_1"/>
    <property type="match status" value="1"/>
</dbReference>
<keyword evidence="9" id="KW-1185">Reference proteome</keyword>
<dbReference type="InterPro" id="IPR006139">
    <property type="entry name" value="D-isomer_2_OHA_DH_cat_dom"/>
</dbReference>
<dbReference type="FunFam" id="3.40.50.720:FF:000203">
    <property type="entry name" value="D-3-phosphoglycerate dehydrogenase (SerA)"/>
    <property type="match status" value="1"/>
</dbReference>
<comment type="caution">
    <text evidence="8">The sequence shown here is derived from an EMBL/GenBank/DDBJ whole genome shotgun (WGS) entry which is preliminary data.</text>
</comment>
<keyword evidence="4" id="KW-0520">NAD</keyword>
<dbReference type="Gene3D" id="3.40.50.720">
    <property type="entry name" value="NAD(P)-binding Rossmann-like Domain"/>
    <property type="match status" value="2"/>
</dbReference>
<sequence length="324" mass="35466">MVRIVCIDGESQYYDIVKRDVIEPLAAAGHQLDWFEERFADADATIARAQGYDGIYIIGDQGPLPERFLSEVPGLKQVSFVGTGAHRFVNVAEAERLGITVTNVPDFASRSVAEHAIALMFAVARRVPEGDRVVRAGDWQKNQGIKLRGRVLGVVGTGAIGREVIDMGQALGMDVVFWNRTERPEAEAELPARRVTLEELFRMSDVVSLHLTHTPETEGLISAELLGSLPGNAIVINTARDEILDREALFALLREERIFGAGLDVFESEPPQLDQLPVEQPNLILTPHIGFHTDEADEVFAIAGQNIVAFAEGAPRNVVRSAAL</sequence>
<gene>
    <name evidence="8" type="ORF">F8O03_14525</name>
</gene>
<dbReference type="InterPro" id="IPR006140">
    <property type="entry name" value="D-isomer_DH_NAD-bd"/>
</dbReference>
<evidence type="ECO:0000256" key="4">
    <source>
        <dbReference type="ARBA" id="ARBA00023027"/>
    </source>
</evidence>